<evidence type="ECO:0000313" key="3">
    <source>
        <dbReference type="Proteomes" id="UP000316092"/>
    </source>
</evidence>
<proteinExistence type="predicted"/>
<dbReference type="EMBL" id="VKDB01000004">
    <property type="protein sequence ID" value="TSA86738.1"/>
    <property type="molecule type" value="Genomic_DNA"/>
</dbReference>
<dbReference type="InterPro" id="IPR022029">
    <property type="entry name" value="YoaR-like_PG-bd"/>
</dbReference>
<dbReference type="Proteomes" id="UP000316092">
    <property type="component" value="Unassembled WGS sequence"/>
</dbReference>
<name>A0A553V2N3_9DEIO</name>
<dbReference type="Pfam" id="PF12229">
    <property type="entry name" value="PG_binding_4"/>
    <property type="match status" value="1"/>
</dbReference>
<evidence type="ECO:0000313" key="2">
    <source>
        <dbReference type="EMBL" id="TSA86738.1"/>
    </source>
</evidence>
<accession>A0A553V2N3</accession>
<comment type="caution">
    <text evidence="2">The sequence shown here is derived from an EMBL/GenBank/DDBJ whole genome shotgun (WGS) entry which is preliminary data.</text>
</comment>
<dbReference type="PANTHER" id="PTHR35788">
    <property type="entry name" value="EXPORTED PROTEIN-RELATED"/>
    <property type="match status" value="1"/>
</dbReference>
<feature type="domain" description="YoaR-like putative peptidoglycan binding" evidence="1">
    <location>
        <begin position="88"/>
        <end position="195"/>
    </location>
</feature>
<dbReference type="AlphaFoldDB" id="A0A553V2N3"/>
<dbReference type="InterPro" id="IPR007391">
    <property type="entry name" value="Vancomycin_resist_VanW"/>
</dbReference>
<dbReference type="PANTHER" id="PTHR35788:SF1">
    <property type="entry name" value="EXPORTED PROTEIN"/>
    <property type="match status" value="1"/>
</dbReference>
<keyword evidence="3" id="KW-1185">Reference proteome</keyword>
<dbReference type="OrthoDB" id="73688at2"/>
<evidence type="ECO:0000259" key="1">
    <source>
        <dbReference type="Pfam" id="PF12229"/>
    </source>
</evidence>
<organism evidence="2 3">
    <name type="scientific">Deinococcus detaillensis</name>
    <dbReference type="NCBI Taxonomy" id="2592048"/>
    <lineage>
        <taxon>Bacteria</taxon>
        <taxon>Thermotogati</taxon>
        <taxon>Deinococcota</taxon>
        <taxon>Deinococci</taxon>
        <taxon>Deinococcales</taxon>
        <taxon>Deinococcaceae</taxon>
        <taxon>Deinococcus</taxon>
    </lineage>
</organism>
<protein>
    <recommendedName>
        <fullName evidence="1">YoaR-like putative peptidoglycan binding domain-containing protein</fullName>
    </recommendedName>
</protein>
<dbReference type="RefSeq" id="WP_143719973.1">
    <property type="nucleotide sequence ID" value="NZ_VKDB01000004.1"/>
</dbReference>
<sequence>MSNVKAWIIGCSAVAVLGGALALGVAVNEGRLPTGTSVNGVDVSGLNQTEALAKVKATIKVPQVSVKAPSNSAASSSAASQVSAPQSWTLSADKLGYQVDANSSVAAAFSDAENRNLVQKVQDLAGQIAGQSSAQNYPLKISVDASVAKKTLADLTASLNTAPKSGKIFFDKTRYAMTPDTPGQKMEVDTAATAFANDPSLREMTISTVPWISSDSSAKLQALVDKGNALLRPMTVQLGDSQHTGVLSALQVANLFWVRPSGLELDKVAMKQSLKTLSSYLDEPAQNARYANQGGKLVRVKEQAGFVTDQAAALAALSKAVLDPSVKTLSLPSKTQQPSITVAALPDPNKLTLMTTGVSTYYHSSPERRTNVANAAAKIDGAVVEAGGVFSFLNTLGSISEGNGFVGGLIISGGRTVDGLGGGVCQVSTTTFRALYQAGMPIVERNQHSYRVGYYEPRVGFEAAVYDPGVDLKMKNDTGGLMLIRTVNNNALSRLEVQVWGVPQSRTVSVSGATILSSTPHPAPKYIVNSSLPRGASKQVDWAANGYNLYITRTIKDASGVRTDRVDTLYKPWQAVYEMGPS</sequence>
<dbReference type="Pfam" id="PF04294">
    <property type="entry name" value="VanW"/>
    <property type="match status" value="1"/>
</dbReference>
<dbReference type="InterPro" id="IPR052913">
    <property type="entry name" value="Glycopeptide_resist_protein"/>
</dbReference>
<reference evidence="2 3" key="1">
    <citation type="submission" date="2019-07" db="EMBL/GenBank/DDBJ databases">
        <title>Deinococcus detaillus sp. nov., isolated from humus soil in Antarctica.</title>
        <authorList>
            <person name="Zhang K."/>
        </authorList>
    </citation>
    <scope>NUCLEOTIDE SEQUENCE [LARGE SCALE GENOMIC DNA]</scope>
    <source>
        <strain evidence="2 3">H1</strain>
    </source>
</reference>
<gene>
    <name evidence="2" type="ORF">FNU79_05975</name>
</gene>